<evidence type="ECO:0000313" key="3">
    <source>
        <dbReference type="Proteomes" id="UP000799750"/>
    </source>
</evidence>
<gene>
    <name evidence="2" type="ORF">BU16DRAFT_96897</name>
</gene>
<dbReference type="AlphaFoldDB" id="A0A6A6QM48"/>
<proteinExistence type="predicted"/>
<feature type="transmembrane region" description="Helical" evidence="1">
    <location>
        <begin position="70"/>
        <end position="87"/>
    </location>
</feature>
<keyword evidence="1" id="KW-0472">Membrane</keyword>
<keyword evidence="3" id="KW-1185">Reference proteome</keyword>
<dbReference type="OrthoDB" id="3597048at2759"/>
<evidence type="ECO:0000313" key="2">
    <source>
        <dbReference type="EMBL" id="KAF2493060.1"/>
    </source>
</evidence>
<keyword evidence="1" id="KW-1133">Transmembrane helix</keyword>
<organism evidence="2 3">
    <name type="scientific">Lophium mytilinum</name>
    <dbReference type="NCBI Taxonomy" id="390894"/>
    <lineage>
        <taxon>Eukaryota</taxon>
        <taxon>Fungi</taxon>
        <taxon>Dikarya</taxon>
        <taxon>Ascomycota</taxon>
        <taxon>Pezizomycotina</taxon>
        <taxon>Dothideomycetes</taxon>
        <taxon>Pleosporomycetidae</taxon>
        <taxon>Mytilinidiales</taxon>
        <taxon>Mytilinidiaceae</taxon>
        <taxon>Lophium</taxon>
    </lineage>
</organism>
<dbReference type="Proteomes" id="UP000799750">
    <property type="component" value="Unassembled WGS sequence"/>
</dbReference>
<reference evidence="2" key="1">
    <citation type="journal article" date="2020" name="Stud. Mycol.">
        <title>101 Dothideomycetes genomes: a test case for predicting lifestyles and emergence of pathogens.</title>
        <authorList>
            <person name="Haridas S."/>
            <person name="Albert R."/>
            <person name="Binder M."/>
            <person name="Bloem J."/>
            <person name="Labutti K."/>
            <person name="Salamov A."/>
            <person name="Andreopoulos B."/>
            <person name="Baker S."/>
            <person name="Barry K."/>
            <person name="Bills G."/>
            <person name="Bluhm B."/>
            <person name="Cannon C."/>
            <person name="Castanera R."/>
            <person name="Culley D."/>
            <person name="Daum C."/>
            <person name="Ezra D."/>
            <person name="Gonzalez J."/>
            <person name="Henrissat B."/>
            <person name="Kuo A."/>
            <person name="Liang C."/>
            <person name="Lipzen A."/>
            <person name="Lutzoni F."/>
            <person name="Magnuson J."/>
            <person name="Mondo S."/>
            <person name="Nolan M."/>
            <person name="Ohm R."/>
            <person name="Pangilinan J."/>
            <person name="Park H.-J."/>
            <person name="Ramirez L."/>
            <person name="Alfaro M."/>
            <person name="Sun H."/>
            <person name="Tritt A."/>
            <person name="Yoshinaga Y."/>
            <person name="Zwiers L.-H."/>
            <person name="Turgeon B."/>
            <person name="Goodwin S."/>
            <person name="Spatafora J."/>
            <person name="Crous P."/>
            <person name="Grigoriev I."/>
        </authorList>
    </citation>
    <scope>NUCLEOTIDE SEQUENCE</scope>
    <source>
        <strain evidence="2">CBS 269.34</strain>
    </source>
</reference>
<sequence length="219" mass="24301">MAFLPIFLSCLLLSILSITNLSLISSMVAWLHIQKTQVKSYAIDWPNGPFHLEALPEHLWLDQGHTSNGVAGYGFFLGLVGLYVAWRQRKRQGRGASKTLLALVVLLSLAVVFTIAALAFVFTVAHDTKGQTIQSAIAKPGVKYPTHKWTPVTWYKAVLKLPLADDSVRSNIKSHVTNIEAWEYMLIPIFLTDLLALGIAVMAMMKQRKGQPSEISTEK</sequence>
<protein>
    <submittedName>
        <fullName evidence="2">Uncharacterized protein</fullName>
    </submittedName>
</protein>
<evidence type="ECO:0000256" key="1">
    <source>
        <dbReference type="SAM" id="Phobius"/>
    </source>
</evidence>
<dbReference type="EMBL" id="MU004193">
    <property type="protein sequence ID" value="KAF2493060.1"/>
    <property type="molecule type" value="Genomic_DNA"/>
</dbReference>
<feature type="transmembrane region" description="Helical" evidence="1">
    <location>
        <begin position="99"/>
        <end position="122"/>
    </location>
</feature>
<accession>A0A6A6QM48</accession>
<name>A0A6A6QM48_9PEZI</name>
<feature type="transmembrane region" description="Helical" evidence="1">
    <location>
        <begin position="184"/>
        <end position="205"/>
    </location>
</feature>
<keyword evidence="1" id="KW-0812">Transmembrane</keyword>